<feature type="compositionally biased region" description="Basic and acidic residues" evidence="1">
    <location>
        <begin position="34"/>
        <end position="53"/>
    </location>
</feature>
<keyword evidence="3" id="KW-1185">Reference proteome</keyword>
<evidence type="ECO:0000256" key="1">
    <source>
        <dbReference type="SAM" id="MobiDB-lite"/>
    </source>
</evidence>
<feature type="region of interest" description="Disordered" evidence="1">
    <location>
        <begin position="22"/>
        <end position="67"/>
    </location>
</feature>
<dbReference type="Proteomes" id="UP000078542">
    <property type="component" value="Unassembled WGS sequence"/>
</dbReference>
<sequence>VASVGNIARGQIYPCLPRSLSSRSFPGQPGQLLRRAEEHRRDERRHEIPEVSDSRNYSAGPDGCEKRPSTCATTSLFANTITRPHIPFRLHVLVEPRDSVYYYYYRHRRLSLSLSSSFSPHSFAC</sequence>
<evidence type="ECO:0000313" key="2">
    <source>
        <dbReference type="EMBL" id="KYN02943.1"/>
    </source>
</evidence>
<reference evidence="2 3" key="1">
    <citation type="submission" date="2016-03" db="EMBL/GenBank/DDBJ databases">
        <title>Cyphomyrmex costatus WGS genome.</title>
        <authorList>
            <person name="Nygaard S."/>
            <person name="Hu H."/>
            <person name="Boomsma J."/>
            <person name="Zhang G."/>
        </authorList>
    </citation>
    <scope>NUCLEOTIDE SEQUENCE [LARGE SCALE GENOMIC DNA]</scope>
    <source>
        <strain evidence="2">MS0001</strain>
        <tissue evidence="2">Whole body</tissue>
    </source>
</reference>
<organism evidence="2 3">
    <name type="scientific">Cyphomyrmex costatus</name>
    <dbReference type="NCBI Taxonomy" id="456900"/>
    <lineage>
        <taxon>Eukaryota</taxon>
        <taxon>Metazoa</taxon>
        <taxon>Ecdysozoa</taxon>
        <taxon>Arthropoda</taxon>
        <taxon>Hexapoda</taxon>
        <taxon>Insecta</taxon>
        <taxon>Pterygota</taxon>
        <taxon>Neoptera</taxon>
        <taxon>Endopterygota</taxon>
        <taxon>Hymenoptera</taxon>
        <taxon>Apocrita</taxon>
        <taxon>Aculeata</taxon>
        <taxon>Formicoidea</taxon>
        <taxon>Formicidae</taxon>
        <taxon>Myrmicinae</taxon>
        <taxon>Cyphomyrmex</taxon>
    </lineage>
</organism>
<dbReference type="AlphaFoldDB" id="A0A195CQB8"/>
<name>A0A195CQB8_9HYME</name>
<feature type="non-terminal residue" evidence="2">
    <location>
        <position position="1"/>
    </location>
</feature>
<accession>A0A195CQB8</accession>
<proteinExistence type="predicted"/>
<evidence type="ECO:0000313" key="3">
    <source>
        <dbReference type="Proteomes" id="UP000078542"/>
    </source>
</evidence>
<gene>
    <name evidence="2" type="ORF">ALC62_06231</name>
</gene>
<protein>
    <submittedName>
        <fullName evidence="2">Uncharacterized protein</fullName>
    </submittedName>
</protein>
<dbReference type="EMBL" id="KQ977408">
    <property type="protein sequence ID" value="KYN02943.1"/>
    <property type="molecule type" value="Genomic_DNA"/>
</dbReference>